<evidence type="ECO:0000313" key="3">
    <source>
        <dbReference type="Proteomes" id="UP000008312"/>
    </source>
</evidence>
<feature type="transmembrane region" description="Helical" evidence="1">
    <location>
        <begin position="25"/>
        <end position="46"/>
    </location>
</feature>
<feature type="transmembrane region" description="Helical" evidence="1">
    <location>
        <begin position="228"/>
        <end position="251"/>
    </location>
</feature>
<keyword evidence="3" id="KW-1185">Reference proteome</keyword>
<dbReference type="EMBL" id="FN668638">
    <property type="protein sequence ID" value="CBK19834.2"/>
    <property type="molecule type" value="Genomic_DNA"/>
</dbReference>
<dbReference type="OrthoDB" id="10412636at2759"/>
<keyword evidence="1" id="KW-0472">Membrane</keyword>
<sequence length="258" mass="29039">MSKFLSSIDQYITDGSKSLKGPQMAAMASAVIRIITTGGSIIIGLIQGNGGSKCTYQDVVNFNVECIASIWYSRASQHGWNTFFNILDCVAMILMIWVFDGLRTINKDKDVGTVMVQSMQLATTIGVVSSLLESGIASATSWIAGAWGGLQDKRWFADLEIAYVFSRNSFSWLYTIDDLIMVVPYFWSYILCHNNDRIPEGFARKGLVLAIISFFFFFSGVVQLRGAWGIVMLIVAIIYIIYRFIWLFYAFSIFKRME</sequence>
<feature type="transmembrane region" description="Helical" evidence="1">
    <location>
        <begin position="170"/>
        <end position="190"/>
    </location>
</feature>
<keyword evidence="1" id="KW-1133">Transmembrane helix</keyword>
<name>D8LVJ5_BLAHO</name>
<proteinExistence type="predicted"/>
<organism evidence="2">
    <name type="scientific">Blastocystis hominis</name>
    <dbReference type="NCBI Taxonomy" id="12968"/>
    <lineage>
        <taxon>Eukaryota</taxon>
        <taxon>Sar</taxon>
        <taxon>Stramenopiles</taxon>
        <taxon>Bigyra</taxon>
        <taxon>Opalozoa</taxon>
        <taxon>Opalinata</taxon>
        <taxon>Blastocystidae</taxon>
        <taxon>Blastocystis</taxon>
    </lineage>
</organism>
<reference evidence="2" key="1">
    <citation type="submission" date="2010-02" db="EMBL/GenBank/DDBJ databases">
        <title>Sequencing and annotation of the Blastocystis hominis genome.</title>
        <authorList>
            <person name="Wincker P."/>
        </authorList>
    </citation>
    <scope>NUCLEOTIDE SEQUENCE</scope>
    <source>
        <strain evidence="2">Singapore isolate B</strain>
    </source>
</reference>
<evidence type="ECO:0000313" key="2">
    <source>
        <dbReference type="EMBL" id="CBK19834.2"/>
    </source>
</evidence>
<dbReference type="RefSeq" id="XP_012893882.1">
    <property type="nucleotide sequence ID" value="XM_013038428.1"/>
</dbReference>
<keyword evidence="1" id="KW-0812">Transmembrane</keyword>
<feature type="transmembrane region" description="Helical" evidence="1">
    <location>
        <begin position="82"/>
        <end position="100"/>
    </location>
</feature>
<feature type="transmembrane region" description="Helical" evidence="1">
    <location>
        <begin position="202"/>
        <end position="222"/>
    </location>
</feature>
<protein>
    <submittedName>
        <fullName evidence="2">Uncharacterized protein</fullName>
    </submittedName>
</protein>
<gene>
    <name evidence="2" type="ORF">GSBLH_T00000247001</name>
</gene>
<dbReference type="InParanoid" id="D8LVJ5"/>
<accession>D8LVJ5</accession>
<dbReference type="Proteomes" id="UP000008312">
    <property type="component" value="Unassembled WGS sequence"/>
</dbReference>
<dbReference type="AlphaFoldDB" id="D8LVJ5"/>
<evidence type="ECO:0000256" key="1">
    <source>
        <dbReference type="SAM" id="Phobius"/>
    </source>
</evidence>
<dbReference type="GeneID" id="24917564"/>